<protein>
    <submittedName>
        <fullName evidence="2">HD superfamily hydrolase</fullName>
    </submittedName>
    <submittedName>
        <fullName evidence="3">Metal dependent phosphohydrolase</fullName>
    </submittedName>
</protein>
<dbReference type="Proteomes" id="UP000028042">
    <property type="component" value="Unassembled WGS sequence"/>
</dbReference>
<dbReference type="InterPro" id="IPR006675">
    <property type="entry name" value="HDIG_dom"/>
</dbReference>
<dbReference type="EMBL" id="JPGY02000001">
    <property type="protein sequence ID" value="KRU13678.1"/>
    <property type="molecule type" value="Genomic_DNA"/>
</dbReference>
<dbReference type="CDD" id="cd00077">
    <property type="entry name" value="HDc"/>
    <property type="match status" value="1"/>
</dbReference>
<dbReference type="GO" id="GO:0016787">
    <property type="term" value="F:hydrolase activity"/>
    <property type="evidence" value="ECO:0007669"/>
    <property type="project" value="UniProtKB-KW"/>
</dbReference>
<dbReference type="KEGG" id="cpat:CLPA_c02220"/>
<organism evidence="2 5">
    <name type="scientific">Clostridium pasteurianum DSM 525 = ATCC 6013</name>
    <dbReference type="NCBI Taxonomy" id="1262449"/>
    <lineage>
        <taxon>Bacteria</taxon>
        <taxon>Bacillati</taxon>
        <taxon>Bacillota</taxon>
        <taxon>Clostridia</taxon>
        <taxon>Eubacteriales</taxon>
        <taxon>Clostridiaceae</taxon>
        <taxon>Clostridium</taxon>
    </lineage>
</organism>
<dbReference type="AlphaFoldDB" id="A0A0H3J0W5"/>
<dbReference type="EMBL" id="CP009268">
    <property type="protein sequence ID" value="AJA50310.1"/>
    <property type="molecule type" value="Genomic_DNA"/>
</dbReference>
<dbReference type="Proteomes" id="UP000030905">
    <property type="component" value="Chromosome"/>
</dbReference>
<keyword evidence="5" id="KW-1185">Reference proteome</keyword>
<dbReference type="PROSITE" id="PS51831">
    <property type="entry name" value="HD"/>
    <property type="match status" value="1"/>
</dbReference>
<dbReference type="NCBIfam" id="TIGR00277">
    <property type="entry name" value="HDIG"/>
    <property type="match status" value="1"/>
</dbReference>
<reference evidence="2 5" key="1">
    <citation type="journal article" date="2015" name="Genome Announc.">
        <title>Complete Genome Sequence of the Nitrogen-Fixing and Solvent-Producing Clostridium pasteurianum DSM 525.</title>
        <authorList>
            <person name="Poehlein A."/>
            <person name="Grosse-Honebrink A."/>
            <person name="Zhang Y."/>
            <person name="Minton N.P."/>
            <person name="Daniel R."/>
        </authorList>
    </citation>
    <scope>NUCLEOTIDE SEQUENCE [LARGE SCALE GENOMIC DNA]</scope>
    <source>
        <strain evidence="2">DSM 525</strain>
        <strain evidence="5">DSM 525 / ATCC 6013</strain>
    </source>
</reference>
<reference evidence="3" key="2">
    <citation type="submission" date="2015-10" db="EMBL/GenBank/DDBJ databases">
        <title>Improved Draft Genome Sequence of Clostridium pasteurianum Strain ATCC 6013 (DSM 525) Using a Hybrid Next-Generation Sequencing Approach.</title>
        <authorList>
            <person name="Pyne M.E."/>
            <person name="Utturkar S.M."/>
            <person name="Brown S.D."/>
            <person name="Moo-Young M."/>
            <person name="Chung D.A."/>
            <person name="Chou P.C."/>
        </authorList>
    </citation>
    <scope>NUCLEOTIDE SEQUENCE</scope>
    <source>
        <strain evidence="3">ATCC 6013</strain>
    </source>
</reference>
<dbReference type="RefSeq" id="WP_003440596.1">
    <property type="nucleotide sequence ID" value="NZ_ANZB01000001.1"/>
</dbReference>
<feature type="domain" description="HD" evidence="1">
    <location>
        <begin position="36"/>
        <end position="138"/>
    </location>
</feature>
<evidence type="ECO:0000313" key="2">
    <source>
        <dbReference type="EMBL" id="AJA50310.1"/>
    </source>
</evidence>
<dbReference type="KEGG" id="cpae:CPAST_c02220"/>
<dbReference type="PATRIC" id="fig|1262449.3.peg.110"/>
<dbReference type="SUPFAM" id="SSF109604">
    <property type="entry name" value="HD-domain/PDEase-like"/>
    <property type="match status" value="1"/>
</dbReference>
<gene>
    <name evidence="2" type="ORF">CLPA_c02220</name>
    <name evidence="3" type="ORF">CP6013_02926</name>
</gene>
<keyword evidence="2" id="KW-0378">Hydrolase</keyword>
<proteinExistence type="predicted"/>
<evidence type="ECO:0000313" key="3">
    <source>
        <dbReference type="EMBL" id="KRU13678.1"/>
    </source>
</evidence>
<accession>A0A0H3J0W5</accession>
<dbReference type="Gene3D" id="1.10.3210.10">
    <property type="entry name" value="Hypothetical protein af1432"/>
    <property type="match status" value="1"/>
</dbReference>
<evidence type="ECO:0000313" key="4">
    <source>
        <dbReference type="Proteomes" id="UP000028042"/>
    </source>
</evidence>
<sequence length="161" mass="19184">MDKIDRINLILHNKIYRKYLDKNRQCEKERIFCLHDLQHFLDVARIAYIIALEKNMNIKKDIIYGAALLHDVGRWKQYKYDIPHDEASAELSIDILKAADFNDEEINFITKAIKNHRNKERNSELGFLLYTSDKLSRKCYDCSAFSHCNWSIDKKNLQIIY</sequence>
<evidence type="ECO:0000259" key="1">
    <source>
        <dbReference type="PROSITE" id="PS51831"/>
    </source>
</evidence>
<dbReference type="SMART" id="SM00471">
    <property type="entry name" value="HDc"/>
    <property type="match status" value="1"/>
</dbReference>
<dbReference type="eggNOG" id="COG1418">
    <property type="taxonomic scope" value="Bacteria"/>
</dbReference>
<dbReference type="InterPro" id="IPR003607">
    <property type="entry name" value="HD/PDEase_dom"/>
</dbReference>
<evidence type="ECO:0000313" key="5">
    <source>
        <dbReference type="Proteomes" id="UP000030905"/>
    </source>
</evidence>
<dbReference type="Pfam" id="PF01966">
    <property type="entry name" value="HD"/>
    <property type="match status" value="1"/>
</dbReference>
<reference evidence="3 4" key="3">
    <citation type="journal article" name="Genome Announc.">
        <title>Improved Draft Genome Sequence of Clostridium pasteurianum Strain ATCC 6013 (DSM 525) Using a Hybrid Next-Generation Sequencing Approach.</title>
        <authorList>
            <person name="Pyne M.E."/>
            <person name="Utturkar S."/>
            <person name="Brown S.D."/>
            <person name="Moo-Young M."/>
            <person name="Chung D.A."/>
            <person name="Chou C.P."/>
        </authorList>
    </citation>
    <scope>NUCLEOTIDE SEQUENCE [LARGE SCALE GENOMIC DNA]</scope>
    <source>
        <strain evidence="3 4">ATCC 6013</strain>
    </source>
</reference>
<dbReference type="GeneID" id="93072469"/>
<dbReference type="InterPro" id="IPR006674">
    <property type="entry name" value="HD_domain"/>
</dbReference>
<name>A0A0H3J0W5_CLOPA</name>